<dbReference type="GeneID" id="87012440"/>
<comment type="caution">
    <text evidence="1">The sequence shown here is derived from an EMBL/GenBank/DDBJ whole genome shotgun (WGS) entry which is preliminary data.</text>
</comment>
<reference evidence="1 2" key="1">
    <citation type="submission" date="2020-03" db="EMBL/GenBank/DDBJ databases">
        <title>Soil Listeria distribution.</title>
        <authorList>
            <person name="Liao J."/>
            <person name="Wiedmann M."/>
        </authorList>
    </citation>
    <scope>NUCLEOTIDE SEQUENCE [LARGE SCALE GENOMIC DNA]</scope>
    <source>
        <strain evidence="1 2">FSL L7-0504</strain>
    </source>
</reference>
<accession>A0A842CG29</accession>
<organism evidence="1 2">
    <name type="scientific">Listeria marthii</name>
    <dbReference type="NCBI Taxonomy" id="529731"/>
    <lineage>
        <taxon>Bacteria</taxon>
        <taxon>Bacillati</taxon>
        <taxon>Bacillota</taxon>
        <taxon>Bacilli</taxon>
        <taxon>Bacillales</taxon>
        <taxon>Listeriaceae</taxon>
        <taxon>Listeria</taxon>
    </lineage>
</organism>
<dbReference type="Proteomes" id="UP000580683">
    <property type="component" value="Unassembled WGS sequence"/>
</dbReference>
<dbReference type="AlphaFoldDB" id="A0A842CG29"/>
<evidence type="ECO:0000313" key="2">
    <source>
        <dbReference type="Proteomes" id="UP000580683"/>
    </source>
</evidence>
<proteinExistence type="predicted"/>
<dbReference type="RefSeq" id="WP_185504152.1">
    <property type="nucleotide sequence ID" value="NZ_JAARXF010000002.1"/>
</dbReference>
<dbReference type="EMBL" id="JAASWI010000003">
    <property type="protein sequence ID" value="MBC1978249.1"/>
    <property type="molecule type" value="Genomic_DNA"/>
</dbReference>
<sequence>MNSVKKQISLAMYFTHLTFMVEWILSLLHNKIQSFYILEAEGEHS</sequence>
<protein>
    <submittedName>
        <fullName evidence="1">Uncharacterized protein</fullName>
    </submittedName>
</protein>
<gene>
    <name evidence="1" type="ORF">HCJ63_07160</name>
</gene>
<evidence type="ECO:0000313" key="1">
    <source>
        <dbReference type="EMBL" id="MBC1978249.1"/>
    </source>
</evidence>
<name>A0A842CG29_9LIST</name>